<name>A0A9D2DT19_9FIRM</name>
<reference evidence="2" key="1">
    <citation type="journal article" date="2021" name="PeerJ">
        <title>Extensive microbial diversity within the chicken gut microbiome revealed by metagenomics and culture.</title>
        <authorList>
            <person name="Gilroy R."/>
            <person name="Ravi A."/>
            <person name="Getino M."/>
            <person name="Pursley I."/>
            <person name="Horton D.L."/>
            <person name="Alikhan N.F."/>
            <person name="Baker D."/>
            <person name="Gharbi K."/>
            <person name="Hall N."/>
            <person name="Watson M."/>
            <person name="Adriaenssens E.M."/>
            <person name="Foster-Nyarko E."/>
            <person name="Jarju S."/>
            <person name="Secka A."/>
            <person name="Antonio M."/>
            <person name="Oren A."/>
            <person name="Chaudhuri R.R."/>
            <person name="La Ragione R."/>
            <person name="Hildebrand F."/>
            <person name="Pallen M.J."/>
        </authorList>
    </citation>
    <scope>NUCLEOTIDE SEQUENCE</scope>
    <source>
        <strain evidence="2">14324</strain>
    </source>
</reference>
<comment type="caution">
    <text evidence="2">The sequence shown here is derived from an EMBL/GenBank/DDBJ whole genome shotgun (WGS) entry which is preliminary data.</text>
</comment>
<dbReference type="EMBL" id="DXBU01000099">
    <property type="protein sequence ID" value="HIZ22601.1"/>
    <property type="molecule type" value="Genomic_DNA"/>
</dbReference>
<dbReference type="SUPFAM" id="SSF52540">
    <property type="entry name" value="P-loop containing nucleoside triphosphate hydrolases"/>
    <property type="match status" value="1"/>
</dbReference>
<feature type="coiled-coil region" evidence="1">
    <location>
        <begin position="745"/>
        <end position="837"/>
    </location>
</feature>
<evidence type="ECO:0000313" key="3">
    <source>
        <dbReference type="Proteomes" id="UP000824041"/>
    </source>
</evidence>
<reference evidence="2" key="2">
    <citation type="submission" date="2021-04" db="EMBL/GenBank/DDBJ databases">
        <authorList>
            <person name="Gilroy R."/>
        </authorList>
    </citation>
    <scope>NUCLEOTIDE SEQUENCE</scope>
    <source>
        <strain evidence="2">14324</strain>
    </source>
</reference>
<gene>
    <name evidence="2" type="ORF">IAA21_07385</name>
</gene>
<dbReference type="InterPro" id="IPR013496">
    <property type="entry name" value="CHP02680"/>
</dbReference>
<keyword evidence="1" id="KW-0175">Coiled coil</keyword>
<evidence type="ECO:0000256" key="1">
    <source>
        <dbReference type="SAM" id="Coils"/>
    </source>
</evidence>
<feature type="coiled-coil region" evidence="1">
    <location>
        <begin position="276"/>
        <end position="391"/>
    </location>
</feature>
<sequence>MQEERRVNSKWQANKIGLINFWYYDEQEFPFVKGRMLLRGSNGSGKSVTMQSVVPLLLDGNMSPERLDPFGSRDRKMSSYLLDEDDPREERTGYLYLEFKREESETYLTVGMGIRARRGKPLDKWYFSLTDGRRIGKDFFLYKETDEKITLSKKELEYRVAEGGCVFDRQTDYMEYVNRQVFGFETVDEYKEMIDLLIQLRTPKLSKDFKPSVINDILSDSLQPLSDEDLRPMSEAIENMDTMNMNLKARQEGKQAAEKINRVLDKYNRLVLYEKAGNLEENTKTLKNLEKEEKEKQRRIAECEKRVQEAAALQEHLDAKKEAMEKERESLSKSDAVGLKNKELELAAGMEEKSRLLKEKEEQLLGKQEQYTELSDKCKKEQERREGKEQELYGLLEDMQEEAENMAFEEHTFFSQELKDGFLENFIFSAHQEQFERTRQGIKRGYEILREAESLKLPMEELLKKRDKQQREADGVQKQAGELEGVFVQVKNEWKEALYAWNGRNKELVLSGDDLKELSYFAENYNKNSDFAKVRKSVADIWIQRQGVLNGELRQKEELLLEKQEEYDLKKQELEEWENHKEPEPFRSEGVLKNRKRLQEKNIPYQEFYKVLEFGQNLDKTACDRLEEALLHMGILDALVVEEQYREEVLKLDRGCCDRYLFMQKQRAEKSILDVLDLNDAVNDIFFNQRITGILGNIAYDGEGITAVSPEGTYQIGILTGTITGEHEAGFLGSRARERNRLAKIAACREAMGVLEAEMRDLKQTVQDLNGRKEELEREYEAFPGETDLREAFRMLEEALFNLERMQQEIARMNEELREMSERLRQMKTEALKIAEKLYLNCTYEAFARAEEAAQKYEKYLYRLISGHELFLQIVLRQRELEERMEDLDGDMDQIRYDAGNTERALRKEQQEHASVLEQLKLTDYEKIKNRLDSCMEWLREYPQRLKDCVEERTRNLEQIKNLRLRLEEEQKKIEEYRRRGGFLETCYLAEKGLGYVNFPQEMEKEEFSAGKVREFLSLDCQNLQKDNVIRNLNQVYFENRGFLTDYQLTQTELFGELEEEAEPGEVSPGRLDIYARYQGVKIPFYKLLVHLEEEIEQLRVLIKDGDRELFEDILANTVSRKIRGKINSSSAWVQKMNALMGEMNTSSGLKLSLRWRSKTAETEEQLDTKELVELLKKDYRLMREDEAAKLSLHFRSKVEEARRHARDSGGMLSFYQVMKETLDYRKWFEFQLFSQKSGERQKELTNSVFGTFSGGEKAMSMYVPLFSAVVAKYQGGRMDAPRLISLDEAFAGVDNKNIRDMFRLMTEFQFDFIINSQVLWGDCDTLDALAIYQLVRPENARFVTVMPYLWNGKTKEMLEDEQNMERRAAELAD</sequence>
<dbReference type="Proteomes" id="UP000824041">
    <property type="component" value="Unassembled WGS sequence"/>
</dbReference>
<proteinExistence type="predicted"/>
<evidence type="ECO:0000313" key="2">
    <source>
        <dbReference type="EMBL" id="HIZ22601.1"/>
    </source>
</evidence>
<accession>A0A9D2DT19</accession>
<dbReference type="InterPro" id="IPR027417">
    <property type="entry name" value="P-loop_NTPase"/>
</dbReference>
<organism evidence="2 3">
    <name type="scientific">Candidatus Blautia faecigallinarum</name>
    <dbReference type="NCBI Taxonomy" id="2838488"/>
    <lineage>
        <taxon>Bacteria</taxon>
        <taxon>Bacillati</taxon>
        <taxon>Bacillota</taxon>
        <taxon>Clostridia</taxon>
        <taxon>Lachnospirales</taxon>
        <taxon>Lachnospiraceae</taxon>
        <taxon>Blautia</taxon>
    </lineage>
</organism>
<dbReference type="NCBIfam" id="TIGR02680">
    <property type="entry name" value="TIGR02680 family protein"/>
    <property type="match status" value="1"/>
</dbReference>
<dbReference type="Pfam" id="PF13558">
    <property type="entry name" value="SbcC_Walker_B"/>
    <property type="match status" value="1"/>
</dbReference>
<feature type="coiled-coil region" evidence="1">
    <location>
        <begin position="950"/>
        <end position="980"/>
    </location>
</feature>
<protein>
    <submittedName>
        <fullName evidence="2">TIGR02680 family protein</fullName>
    </submittedName>
</protein>
<feature type="coiled-coil region" evidence="1">
    <location>
        <begin position="553"/>
        <end position="580"/>
    </location>
</feature>
<dbReference type="Gene3D" id="3.40.50.300">
    <property type="entry name" value="P-loop containing nucleotide triphosphate hydrolases"/>
    <property type="match status" value="1"/>
</dbReference>